<accession>A0ABD1ZZS7</accession>
<evidence type="ECO:0000313" key="2">
    <source>
        <dbReference type="Proteomes" id="UP001607302"/>
    </source>
</evidence>
<reference evidence="1 2" key="1">
    <citation type="journal article" date="2024" name="Ann. Entomol. Soc. Am.">
        <title>Genomic analyses of the southern and eastern yellowjacket wasps (Hymenoptera: Vespidae) reveal evolutionary signatures of social life.</title>
        <authorList>
            <person name="Catto M.A."/>
            <person name="Caine P.B."/>
            <person name="Orr S.E."/>
            <person name="Hunt B.G."/>
            <person name="Goodisman M.A.D."/>
        </authorList>
    </citation>
    <scope>NUCLEOTIDE SEQUENCE [LARGE SCALE GENOMIC DNA]</scope>
    <source>
        <strain evidence="1">233</strain>
        <tissue evidence="1">Head and thorax</tissue>
    </source>
</reference>
<dbReference type="EMBL" id="JAUDFV010000164">
    <property type="protein sequence ID" value="KAL2712970.1"/>
    <property type="molecule type" value="Genomic_DNA"/>
</dbReference>
<dbReference type="AlphaFoldDB" id="A0ABD1ZZS7"/>
<comment type="caution">
    <text evidence="1">The sequence shown here is derived from an EMBL/GenBank/DDBJ whole genome shotgun (WGS) entry which is preliminary data.</text>
</comment>
<proteinExistence type="predicted"/>
<protein>
    <submittedName>
        <fullName evidence="1">Uncharacterized protein</fullName>
    </submittedName>
</protein>
<name>A0ABD1ZZS7_VESSQ</name>
<sequence>MREEHPHGTKLVMSTPVIVSVISTTMVKAILRTSVINAQQQWCNSYCSRTVMILVHSRNHKDINCRSRSSSSSSSSVE</sequence>
<dbReference type="Proteomes" id="UP001607302">
    <property type="component" value="Unassembled WGS sequence"/>
</dbReference>
<evidence type="ECO:0000313" key="1">
    <source>
        <dbReference type="EMBL" id="KAL2712970.1"/>
    </source>
</evidence>
<keyword evidence="2" id="KW-1185">Reference proteome</keyword>
<gene>
    <name evidence="1" type="ORF">V1478_017561</name>
</gene>
<organism evidence="1 2">
    <name type="scientific">Vespula squamosa</name>
    <name type="common">Southern yellow jacket</name>
    <name type="synonym">Wasp</name>
    <dbReference type="NCBI Taxonomy" id="30214"/>
    <lineage>
        <taxon>Eukaryota</taxon>
        <taxon>Metazoa</taxon>
        <taxon>Ecdysozoa</taxon>
        <taxon>Arthropoda</taxon>
        <taxon>Hexapoda</taxon>
        <taxon>Insecta</taxon>
        <taxon>Pterygota</taxon>
        <taxon>Neoptera</taxon>
        <taxon>Endopterygota</taxon>
        <taxon>Hymenoptera</taxon>
        <taxon>Apocrita</taxon>
        <taxon>Aculeata</taxon>
        <taxon>Vespoidea</taxon>
        <taxon>Vespidae</taxon>
        <taxon>Vespinae</taxon>
        <taxon>Vespula</taxon>
    </lineage>
</organism>